<name>A0A2I0JQ08_PUNGR</name>
<evidence type="ECO:0000313" key="2">
    <source>
        <dbReference type="EMBL" id="PKI58375.1"/>
    </source>
</evidence>
<comment type="caution">
    <text evidence="2">The sequence shown here is derived from an EMBL/GenBank/DDBJ whole genome shotgun (WGS) entry which is preliminary data.</text>
</comment>
<sequence>MIFFPLLPLVTPRPFLPLLCPCRPMHCDARRPATAASPLPRLATTAHPFLHASTSATTGRGHDLCPQKNSHENLADRPAAQQKEKNGETFSWSLPTGHAHSPSAQPRTLSSLSLIKNRTARCRCACARKPLPMILSELPSPYQP</sequence>
<accession>A0A2I0JQ08</accession>
<evidence type="ECO:0000256" key="1">
    <source>
        <dbReference type="SAM" id="MobiDB-lite"/>
    </source>
</evidence>
<feature type="region of interest" description="Disordered" evidence="1">
    <location>
        <begin position="54"/>
        <end position="108"/>
    </location>
</feature>
<dbReference type="EMBL" id="PGOL01001401">
    <property type="protein sequence ID" value="PKI58375.1"/>
    <property type="molecule type" value="Genomic_DNA"/>
</dbReference>
<proteinExistence type="predicted"/>
<dbReference type="Proteomes" id="UP000233551">
    <property type="component" value="Unassembled WGS sequence"/>
</dbReference>
<organism evidence="2 3">
    <name type="scientific">Punica granatum</name>
    <name type="common">Pomegranate</name>
    <dbReference type="NCBI Taxonomy" id="22663"/>
    <lineage>
        <taxon>Eukaryota</taxon>
        <taxon>Viridiplantae</taxon>
        <taxon>Streptophyta</taxon>
        <taxon>Embryophyta</taxon>
        <taxon>Tracheophyta</taxon>
        <taxon>Spermatophyta</taxon>
        <taxon>Magnoliopsida</taxon>
        <taxon>eudicotyledons</taxon>
        <taxon>Gunneridae</taxon>
        <taxon>Pentapetalae</taxon>
        <taxon>rosids</taxon>
        <taxon>malvids</taxon>
        <taxon>Myrtales</taxon>
        <taxon>Lythraceae</taxon>
        <taxon>Punica</taxon>
    </lineage>
</organism>
<keyword evidence="3" id="KW-1185">Reference proteome</keyword>
<reference evidence="2 3" key="1">
    <citation type="submission" date="2017-11" db="EMBL/GenBank/DDBJ databases">
        <title>De-novo sequencing of pomegranate (Punica granatum L.) genome.</title>
        <authorList>
            <person name="Akparov Z."/>
            <person name="Amiraslanov A."/>
            <person name="Hajiyeva S."/>
            <person name="Abbasov M."/>
            <person name="Kaur K."/>
            <person name="Hamwieh A."/>
            <person name="Solovyev V."/>
            <person name="Salamov A."/>
            <person name="Braich B."/>
            <person name="Kosarev P."/>
            <person name="Mahmoud A."/>
            <person name="Hajiyev E."/>
            <person name="Babayeva S."/>
            <person name="Izzatullayeva V."/>
            <person name="Mammadov A."/>
            <person name="Mammadov A."/>
            <person name="Sharifova S."/>
            <person name="Ojaghi J."/>
            <person name="Eynullazada K."/>
            <person name="Bayramov B."/>
            <person name="Abdulazimova A."/>
            <person name="Shahmuradov I."/>
        </authorList>
    </citation>
    <scope>NUCLEOTIDE SEQUENCE [LARGE SCALE GENOMIC DNA]</scope>
    <source>
        <strain evidence="3">cv. AG2017</strain>
        <tissue evidence="2">Leaf</tissue>
    </source>
</reference>
<dbReference type="AlphaFoldDB" id="A0A2I0JQ08"/>
<evidence type="ECO:0000313" key="3">
    <source>
        <dbReference type="Proteomes" id="UP000233551"/>
    </source>
</evidence>
<feature type="compositionally biased region" description="Basic and acidic residues" evidence="1">
    <location>
        <begin position="60"/>
        <end position="75"/>
    </location>
</feature>
<protein>
    <submittedName>
        <fullName evidence="2">Uncharacterized protein</fullName>
    </submittedName>
</protein>
<gene>
    <name evidence="2" type="ORF">CRG98_021250</name>
</gene>